<dbReference type="AlphaFoldDB" id="A0A8H9HQ99"/>
<evidence type="ECO:0000256" key="1">
    <source>
        <dbReference type="SAM" id="MobiDB-lite"/>
    </source>
</evidence>
<evidence type="ECO:0000313" key="5">
    <source>
        <dbReference type="Proteomes" id="UP000660975"/>
    </source>
</evidence>
<name>A0A8H9HQ99_9ACTN</name>
<organism evidence="3 5">
    <name type="scientific">Streptomyces gougerotii</name>
    <dbReference type="NCBI Taxonomy" id="53448"/>
    <lineage>
        <taxon>Bacteria</taxon>
        <taxon>Bacillati</taxon>
        <taxon>Actinomycetota</taxon>
        <taxon>Actinomycetes</taxon>
        <taxon>Kitasatosporales</taxon>
        <taxon>Streptomycetaceae</taxon>
        <taxon>Streptomyces</taxon>
        <taxon>Streptomyces diastaticus group</taxon>
    </lineage>
</organism>
<feature type="compositionally biased region" description="Low complexity" evidence="1">
    <location>
        <begin position="1"/>
        <end position="20"/>
    </location>
</feature>
<dbReference type="GeneID" id="95070242"/>
<dbReference type="EMBL" id="BMSC01000006">
    <property type="protein sequence ID" value="GGU70900.1"/>
    <property type="molecule type" value="Genomic_DNA"/>
</dbReference>
<dbReference type="EMBL" id="BLLO01000017">
    <property type="protein sequence ID" value="GFH78433.1"/>
    <property type="molecule type" value="Genomic_DNA"/>
</dbReference>
<feature type="compositionally biased region" description="Basic and acidic residues" evidence="1">
    <location>
        <begin position="128"/>
        <end position="139"/>
    </location>
</feature>
<reference evidence="2 4" key="2">
    <citation type="submission" date="2020-02" db="EMBL/GenBank/DDBJ databases">
        <title>Whole genome shotgun sequence of Streptomyces gougerotii NBRC 13043.</title>
        <authorList>
            <person name="Ichikawa N."/>
            <person name="Komaki H."/>
            <person name="Tamura T."/>
        </authorList>
    </citation>
    <scope>NUCLEOTIDE SEQUENCE [LARGE SCALE GENOMIC DNA]</scope>
    <source>
        <strain evidence="2 4">NBRC 13043</strain>
    </source>
</reference>
<evidence type="ECO:0000313" key="4">
    <source>
        <dbReference type="Proteomes" id="UP000480804"/>
    </source>
</evidence>
<protein>
    <recommendedName>
        <fullName evidence="6">C2H2-type domain-containing protein</fullName>
    </recommendedName>
</protein>
<dbReference type="Proteomes" id="UP000480804">
    <property type="component" value="Unassembled WGS sequence"/>
</dbReference>
<keyword evidence="4" id="KW-1185">Reference proteome</keyword>
<reference evidence="3" key="1">
    <citation type="journal article" date="2014" name="Int. J. Syst. Evol. Microbiol.">
        <title>Complete genome sequence of Corynebacterium casei LMG S-19264T (=DSM 44701T), isolated from a smear-ripened cheese.</title>
        <authorList>
            <consortium name="US DOE Joint Genome Institute (JGI-PGF)"/>
            <person name="Walter F."/>
            <person name="Albersmeier A."/>
            <person name="Kalinowski J."/>
            <person name="Ruckert C."/>
        </authorList>
    </citation>
    <scope>NUCLEOTIDE SEQUENCE</scope>
    <source>
        <strain evidence="3">JCM 4136</strain>
    </source>
</reference>
<gene>
    <name evidence="3" type="ORF">GCM10010227_26250</name>
    <name evidence="2" type="ORF">Sgou_31030</name>
</gene>
<feature type="region of interest" description="Disordered" evidence="1">
    <location>
        <begin position="111"/>
        <end position="159"/>
    </location>
</feature>
<evidence type="ECO:0000313" key="3">
    <source>
        <dbReference type="EMBL" id="GGU70900.1"/>
    </source>
</evidence>
<accession>A0A8H9HQ99</accession>
<dbReference type="RefSeq" id="WP_100456833.1">
    <property type="nucleotide sequence ID" value="NZ_BLLO01000017.1"/>
</dbReference>
<comment type="caution">
    <text evidence="3">The sequence shown here is derived from an EMBL/GenBank/DDBJ whole genome shotgun (WGS) entry which is preliminary data.</text>
</comment>
<feature type="region of interest" description="Disordered" evidence="1">
    <location>
        <begin position="1"/>
        <end position="32"/>
    </location>
</feature>
<dbReference type="Proteomes" id="UP000660975">
    <property type="component" value="Unassembled WGS sequence"/>
</dbReference>
<evidence type="ECO:0000313" key="2">
    <source>
        <dbReference type="EMBL" id="GFH78433.1"/>
    </source>
</evidence>
<reference evidence="3" key="3">
    <citation type="submission" date="2020-09" db="EMBL/GenBank/DDBJ databases">
        <authorList>
            <person name="Sun Q."/>
            <person name="Ohkuma M."/>
        </authorList>
    </citation>
    <scope>NUCLEOTIDE SEQUENCE</scope>
    <source>
        <strain evidence="3">JCM 4136</strain>
    </source>
</reference>
<evidence type="ECO:0008006" key="6">
    <source>
        <dbReference type="Google" id="ProtNLM"/>
    </source>
</evidence>
<proteinExistence type="predicted"/>
<sequence length="159" mass="16954">MSQTSRTGTPSGTSGPTSRSRAPEAPIPREPVDTVHEAYSFACLRCGHGWEQEYDVQRFVDQDGHEFFLHLADGHRVPSPLTRPTCLNCGGHVVRIMQAGRVAAAKAALRGTASGDTDSARGGMEAHVPSERSRPRDDGGGAASGGRRRSLWSRIFGAG</sequence>